<evidence type="ECO:0000313" key="2">
    <source>
        <dbReference type="EMBL" id="TCD67662.1"/>
    </source>
</evidence>
<dbReference type="InterPro" id="IPR001245">
    <property type="entry name" value="Ser-Thr/Tyr_kinase_cat_dom"/>
</dbReference>
<evidence type="ECO:0000259" key="1">
    <source>
        <dbReference type="PROSITE" id="PS50011"/>
    </source>
</evidence>
<dbReference type="GO" id="GO:0005524">
    <property type="term" value="F:ATP binding"/>
    <property type="evidence" value="ECO:0007669"/>
    <property type="project" value="InterPro"/>
</dbReference>
<dbReference type="PROSITE" id="PS50011">
    <property type="entry name" value="PROTEIN_KINASE_DOM"/>
    <property type="match status" value="1"/>
</dbReference>
<dbReference type="SUPFAM" id="SSF56112">
    <property type="entry name" value="Protein kinase-like (PK-like)"/>
    <property type="match status" value="1"/>
</dbReference>
<dbReference type="Gene3D" id="1.10.510.10">
    <property type="entry name" value="Transferase(Phosphotransferase) domain 1"/>
    <property type="match status" value="1"/>
</dbReference>
<comment type="caution">
    <text evidence="2">The sequence shown here is derived from an EMBL/GenBank/DDBJ whole genome shotgun (WGS) entry which is preliminary data.</text>
</comment>
<dbReference type="InterPro" id="IPR051681">
    <property type="entry name" value="Ser/Thr_Kinases-Pseudokinases"/>
</dbReference>
<reference evidence="2 3" key="1">
    <citation type="submission" date="2018-11" db="EMBL/GenBank/DDBJ databases">
        <title>Genome assembly of Steccherinum ochraceum LE-BIN_3174, the white-rot fungus of the Steccherinaceae family (The Residual Polyporoid clade, Polyporales, Basidiomycota).</title>
        <authorList>
            <person name="Fedorova T.V."/>
            <person name="Glazunova O.A."/>
            <person name="Landesman E.O."/>
            <person name="Moiseenko K.V."/>
            <person name="Psurtseva N.V."/>
            <person name="Savinova O.S."/>
            <person name="Shakhova N.V."/>
            <person name="Tyazhelova T.V."/>
            <person name="Vasina D.V."/>
        </authorList>
    </citation>
    <scope>NUCLEOTIDE SEQUENCE [LARGE SCALE GENOMIC DNA]</scope>
    <source>
        <strain evidence="2 3">LE-BIN_3174</strain>
    </source>
</reference>
<dbReference type="EMBL" id="RWJN01000090">
    <property type="protein sequence ID" value="TCD67662.1"/>
    <property type="molecule type" value="Genomic_DNA"/>
</dbReference>
<dbReference type="STRING" id="92696.A0A4R0RKK3"/>
<dbReference type="OrthoDB" id="2800760at2759"/>
<dbReference type="InterPro" id="IPR011009">
    <property type="entry name" value="Kinase-like_dom_sf"/>
</dbReference>
<evidence type="ECO:0000313" key="3">
    <source>
        <dbReference type="Proteomes" id="UP000292702"/>
    </source>
</evidence>
<name>A0A4R0RKK3_9APHY</name>
<dbReference type="PANTHER" id="PTHR44329">
    <property type="entry name" value="SERINE/THREONINE-PROTEIN KINASE TNNI3K-RELATED"/>
    <property type="match status" value="1"/>
</dbReference>
<dbReference type="Proteomes" id="UP000292702">
    <property type="component" value="Unassembled WGS sequence"/>
</dbReference>
<dbReference type="InterPro" id="IPR000719">
    <property type="entry name" value="Prot_kinase_dom"/>
</dbReference>
<sequence length="555" mass="62059">MPAIARQLFGAATGGVSLVADVVGVPGLGAATELLSGINDQCEKVASHKREAKRMARKASSLITVLESHVSDMEQSQLRDYAHDVLHTLHKVNSRMKTVASYKRMFAWMTDSRVSEGIRQCEADIDVALETFNMGSNFVLDRSQTEIKEMVASGQAEIRTLLINFLRNPANVERIAEMERQGEGVALPIMNAGQHQLSLVAQELAAEKEAAMPDTSDSEDEEDIPPEIPYPKAYLETQRGLAQLHSLTGILPTVRVLDGMVQKEDSLPVAGGMFSDVFLGWWLGDKKVALKALRNIRSHKIHEKPEVAKKIEKRFEAQVNLWSRLEHKNILKFLGILTEKNFVHMVSPWQENGNILLYTKNNPDADRLRLVRGAANGLAYLHSEKIMHGNLKCTNILVSIEGEACISDFGMSRIIEDVTEQTVSAILTSTGSARWLAPELIMTETAPFTLACDTYSFAMTILECLTNQSPFASLKRDAQVIHRLMTDRLPPERPQTEDSVKWISDELWVLMIECWSYQPEDRPLMQDVAKRLEEMDGETKVEVVDDAMDVDETES</sequence>
<dbReference type="Gene3D" id="1.20.930.20">
    <property type="entry name" value="Adaptor protein Cbl, N-terminal domain"/>
    <property type="match status" value="1"/>
</dbReference>
<gene>
    <name evidence="2" type="ORF">EIP91_012172</name>
</gene>
<dbReference type="InterPro" id="IPR059179">
    <property type="entry name" value="MLKL-like_MCAfunc"/>
</dbReference>
<feature type="domain" description="Protein kinase" evidence="1">
    <location>
        <begin position="263"/>
        <end position="535"/>
    </location>
</feature>
<dbReference type="InterPro" id="IPR036537">
    <property type="entry name" value="Adaptor_Cbl_N_dom_sf"/>
</dbReference>
<dbReference type="CDD" id="cd21037">
    <property type="entry name" value="MLKL_NTD"/>
    <property type="match status" value="1"/>
</dbReference>
<keyword evidence="3" id="KW-1185">Reference proteome</keyword>
<accession>A0A4R0RKK3</accession>
<dbReference type="GO" id="GO:0004674">
    <property type="term" value="F:protein serine/threonine kinase activity"/>
    <property type="evidence" value="ECO:0007669"/>
    <property type="project" value="TreeGrafter"/>
</dbReference>
<dbReference type="GO" id="GO:0007166">
    <property type="term" value="P:cell surface receptor signaling pathway"/>
    <property type="evidence" value="ECO:0007669"/>
    <property type="project" value="InterPro"/>
</dbReference>
<protein>
    <recommendedName>
        <fullName evidence="1">Protein kinase domain-containing protein</fullName>
    </recommendedName>
</protein>
<dbReference type="AlphaFoldDB" id="A0A4R0RKK3"/>
<proteinExistence type="predicted"/>
<organism evidence="2 3">
    <name type="scientific">Steccherinum ochraceum</name>
    <dbReference type="NCBI Taxonomy" id="92696"/>
    <lineage>
        <taxon>Eukaryota</taxon>
        <taxon>Fungi</taxon>
        <taxon>Dikarya</taxon>
        <taxon>Basidiomycota</taxon>
        <taxon>Agaricomycotina</taxon>
        <taxon>Agaricomycetes</taxon>
        <taxon>Polyporales</taxon>
        <taxon>Steccherinaceae</taxon>
        <taxon>Steccherinum</taxon>
    </lineage>
</organism>
<dbReference type="Pfam" id="PF07714">
    <property type="entry name" value="PK_Tyr_Ser-Thr"/>
    <property type="match status" value="1"/>
</dbReference>